<name>A0A2H3B8T8_9AGAR</name>
<dbReference type="Proteomes" id="UP000218334">
    <property type="component" value="Unassembled WGS sequence"/>
</dbReference>
<dbReference type="AlphaFoldDB" id="A0A2H3B8T8"/>
<proteinExistence type="predicted"/>
<evidence type="ECO:0000313" key="2">
    <source>
        <dbReference type="Proteomes" id="UP000218334"/>
    </source>
</evidence>
<accession>A0A2H3B8T8</accession>
<dbReference type="EMBL" id="KZ293446">
    <property type="protein sequence ID" value="PBK65284.1"/>
    <property type="molecule type" value="Genomic_DNA"/>
</dbReference>
<organism evidence="1 2">
    <name type="scientific">Armillaria solidipes</name>
    <dbReference type="NCBI Taxonomy" id="1076256"/>
    <lineage>
        <taxon>Eukaryota</taxon>
        <taxon>Fungi</taxon>
        <taxon>Dikarya</taxon>
        <taxon>Basidiomycota</taxon>
        <taxon>Agaricomycotina</taxon>
        <taxon>Agaricomycetes</taxon>
        <taxon>Agaricomycetidae</taxon>
        <taxon>Agaricales</taxon>
        <taxon>Marasmiineae</taxon>
        <taxon>Physalacriaceae</taxon>
        <taxon>Armillaria</taxon>
    </lineage>
</organism>
<reference evidence="2" key="1">
    <citation type="journal article" date="2017" name="Nat. Ecol. Evol.">
        <title>Genome expansion and lineage-specific genetic innovations in the forest pathogenic fungi Armillaria.</title>
        <authorList>
            <person name="Sipos G."/>
            <person name="Prasanna A.N."/>
            <person name="Walter M.C."/>
            <person name="O'Connor E."/>
            <person name="Balint B."/>
            <person name="Krizsan K."/>
            <person name="Kiss B."/>
            <person name="Hess J."/>
            <person name="Varga T."/>
            <person name="Slot J."/>
            <person name="Riley R."/>
            <person name="Boka B."/>
            <person name="Rigling D."/>
            <person name="Barry K."/>
            <person name="Lee J."/>
            <person name="Mihaltcheva S."/>
            <person name="LaButti K."/>
            <person name="Lipzen A."/>
            <person name="Waldron R."/>
            <person name="Moloney N.M."/>
            <person name="Sperisen C."/>
            <person name="Kredics L."/>
            <person name="Vagvoelgyi C."/>
            <person name="Patrignani A."/>
            <person name="Fitzpatrick D."/>
            <person name="Nagy I."/>
            <person name="Doyle S."/>
            <person name="Anderson J.B."/>
            <person name="Grigoriev I.V."/>
            <person name="Gueldener U."/>
            <person name="Muensterkoetter M."/>
            <person name="Nagy L.G."/>
        </authorList>
    </citation>
    <scope>NUCLEOTIDE SEQUENCE [LARGE SCALE GENOMIC DNA]</scope>
    <source>
        <strain evidence="2">28-4</strain>
    </source>
</reference>
<evidence type="ECO:0000313" key="1">
    <source>
        <dbReference type="EMBL" id="PBK65284.1"/>
    </source>
</evidence>
<sequence>MTAVYVTLISSQERIRLSSYSHSGQQRYHWVQQRLKPYWERGPMSIWLMCRNILAASMLDEMDHSSKGAPSVTGTCWVLGLSSMFMATALVCASDCTQTHANGLPEVVRCLCVLSVADTCF</sequence>
<keyword evidence="2" id="KW-1185">Reference proteome</keyword>
<gene>
    <name evidence="1" type="ORF">ARMSODRAFT_440439</name>
</gene>
<protein>
    <submittedName>
        <fullName evidence="1">Uncharacterized protein</fullName>
    </submittedName>
</protein>